<reference evidence="1 2" key="1">
    <citation type="submission" date="2017-06" db="EMBL/GenBank/DDBJ databases">
        <authorList>
            <consortium name="Pathogen Informatics"/>
        </authorList>
    </citation>
    <scope>NUCLEOTIDE SEQUENCE [LARGE SCALE GENOMIC DNA]</scope>
    <source>
        <strain evidence="1 2">NCTC11291</strain>
    </source>
</reference>
<proteinExistence type="predicted"/>
<dbReference type="Proteomes" id="UP000215144">
    <property type="component" value="Chromosome 1"/>
</dbReference>
<dbReference type="KEGG" id="saco:SAME_01531"/>
<sequence length="69" mass="7428">MTFVRTGDTQIKLARELSFGGKMLNLSLDKTNRRALISAIVASGTDGLNVMFLSFSMSSIMADLAINDA</sequence>
<gene>
    <name evidence="1" type="ORF">SAMEA4504048_01531</name>
</gene>
<evidence type="ECO:0000313" key="1">
    <source>
        <dbReference type="EMBL" id="SNV42429.1"/>
    </source>
</evidence>
<dbReference type="AlphaFoldDB" id="A0A239X7A0"/>
<dbReference type="EMBL" id="LT906454">
    <property type="protein sequence ID" value="SNV42429.1"/>
    <property type="molecule type" value="Genomic_DNA"/>
</dbReference>
<protein>
    <submittedName>
        <fullName evidence="1">Transporter, major facilitator family protein</fullName>
    </submittedName>
</protein>
<evidence type="ECO:0000313" key="2">
    <source>
        <dbReference type="Proteomes" id="UP000215144"/>
    </source>
</evidence>
<name>A0A239X7A0_STRAI</name>
<accession>A0A239X7A0</accession>
<organism evidence="1 2">
    <name type="scientific">Streptococcus acidominimus</name>
    <dbReference type="NCBI Taxonomy" id="1326"/>
    <lineage>
        <taxon>Bacteria</taxon>
        <taxon>Bacillati</taxon>
        <taxon>Bacillota</taxon>
        <taxon>Bacilli</taxon>
        <taxon>Lactobacillales</taxon>
        <taxon>Streptococcaceae</taxon>
        <taxon>Streptococcus</taxon>
    </lineage>
</organism>